<sequence>MLNPKILFKIMTVAGPAVFKIVRKYGPQLRELYEKNPEVFQRLTNKMNLISKARKDDANAESLAKRVAILREQVTYLYASANTPEAAQRARKWRTELSGIEKSLPLLEAMAKKAQKVELKVLNERIDKLSAAIISANIEDEIEDAEFESGNQKAREMNDPDATAY</sequence>
<dbReference type="RefSeq" id="WP_309954749.1">
    <property type="nucleotide sequence ID" value="NZ_JAVDUJ010000001.1"/>
</dbReference>
<evidence type="ECO:0000256" key="2">
    <source>
        <dbReference type="SAM" id="MobiDB-lite"/>
    </source>
</evidence>
<reference evidence="3 4" key="1">
    <citation type="submission" date="2023-07" db="EMBL/GenBank/DDBJ databases">
        <title>Sequencing the genomes of 1000 actinobacteria strains.</title>
        <authorList>
            <person name="Klenk H.-P."/>
        </authorList>
    </citation>
    <scope>NUCLEOTIDE SEQUENCE [LARGE SCALE GENOMIC DNA]</scope>
    <source>
        <strain evidence="3 4">DSM 15539</strain>
    </source>
</reference>
<feature type="coiled-coil region" evidence="1">
    <location>
        <begin position="112"/>
        <end position="139"/>
    </location>
</feature>
<keyword evidence="4" id="KW-1185">Reference proteome</keyword>
<evidence type="ECO:0000313" key="3">
    <source>
        <dbReference type="EMBL" id="MDR6938719.1"/>
    </source>
</evidence>
<proteinExistence type="predicted"/>
<evidence type="ECO:0000313" key="4">
    <source>
        <dbReference type="Proteomes" id="UP001266099"/>
    </source>
</evidence>
<gene>
    <name evidence="3" type="ORF">J2S36_000262</name>
</gene>
<comment type="caution">
    <text evidence="3">The sequence shown here is derived from an EMBL/GenBank/DDBJ whole genome shotgun (WGS) entry which is preliminary data.</text>
</comment>
<protein>
    <submittedName>
        <fullName evidence="3">Uncharacterized protein</fullName>
    </submittedName>
</protein>
<dbReference type="EMBL" id="JAVDUJ010000001">
    <property type="protein sequence ID" value="MDR6938719.1"/>
    <property type="molecule type" value="Genomic_DNA"/>
</dbReference>
<accession>A0ABU1T099</accession>
<organism evidence="3 4">
    <name type="scientific">Arcanobacterium hippocoleae</name>
    <dbReference type="NCBI Taxonomy" id="149017"/>
    <lineage>
        <taxon>Bacteria</taxon>
        <taxon>Bacillati</taxon>
        <taxon>Actinomycetota</taxon>
        <taxon>Actinomycetes</taxon>
        <taxon>Actinomycetales</taxon>
        <taxon>Actinomycetaceae</taxon>
        <taxon>Arcanobacterium</taxon>
    </lineage>
</organism>
<dbReference type="Proteomes" id="UP001266099">
    <property type="component" value="Unassembled WGS sequence"/>
</dbReference>
<evidence type="ECO:0000256" key="1">
    <source>
        <dbReference type="SAM" id="Coils"/>
    </source>
</evidence>
<feature type="region of interest" description="Disordered" evidence="2">
    <location>
        <begin position="145"/>
        <end position="165"/>
    </location>
</feature>
<keyword evidence="1" id="KW-0175">Coiled coil</keyword>
<name>A0ABU1T099_9ACTO</name>